<feature type="binding site" evidence="10">
    <location>
        <position position="101"/>
    </location>
    <ligand>
        <name>Na(+)</name>
        <dbReference type="ChEBI" id="CHEBI:29101"/>
        <note>structural</note>
    </ligand>
</feature>
<accession>A0ABW7XUK8</accession>
<feature type="region of interest" description="Disordered" evidence="11">
    <location>
        <begin position="1"/>
        <end position="20"/>
    </location>
</feature>
<proteinExistence type="inferred from homology"/>
<evidence type="ECO:0000256" key="7">
    <source>
        <dbReference type="ARBA" id="ARBA00035120"/>
    </source>
</evidence>
<keyword evidence="10" id="KW-0406">Ion transport</keyword>
<keyword evidence="6 10" id="KW-0407">Ion channel</keyword>
<comment type="subcellular location">
    <subcellularLocation>
        <location evidence="1 10">Cell membrane</location>
        <topology evidence="1 10">Multi-pass membrane protein</topology>
    </subcellularLocation>
</comment>
<feature type="binding site" evidence="10">
    <location>
        <position position="98"/>
    </location>
    <ligand>
        <name>Na(+)</name>
        <dbReference type="ChEBI" id="CHEBI:29101"/>
        <note>structural</note>
    </ligand>
</feature>
<feature type="transmembrane region" description="Helical" evidence="10">
    <location>
        <begin position="123"/>
        <end position="143"/>
    </location>
</feature>
<comment type="similarity">
    <text evidence="7 10">Belongs to the fluoride channel Fluc/FEX (TC 1.A.43) family.</text>
</comment>
<protein>
    <recommendedName>
        <fullName evidence="10">Fluoride-specific ion channel FluC</fullName>
    </recommendedName>
</protein>
<evidence type="ECO:0000256" key="10">
    <source>
        <dbReference type="HAMAP-Rule" id="MF_00454"/>
    </source>
</evidence>
<evidence type="ECO:0000256" key="6">
    <source>
        <dbReference type="ARBA" id="ARBA00023303"/>
    </source>
</evidence>
<dbReference type="RefSeq" id="WP_398654518.1">
    <property type="nucleotide sequence ID" value="NZ_JBITDC010000001.1"/>
</dbReference>
<organism evidence="12 13">
    <name type="scientific">Streptomyces cellulosae</name>
    <dbReference type="NCBI Taxonomy" id="1968"/>
    <lineage>
        <taxon>Bacteria</taxon>
        <taxon>Bacillati</taxon>
        <taxon>Actinomycetota</taxon>
        <taxon>Actinomycetes</taxon>
        <taxon>Kitasatosporales</taxon>
        <taxon>Streptomycetaceae</taxon>
        <taxon>Streptomyces</taxon>
    </lineage>
</organism>
<dbReference type="PANTHER" id="PTHR28259">
    <property type="entry name" value="FLUORIDE EXPORT PROTEIN 1-RELATED"/>
    <property type="match status" value="1"/>
</dbReference>
<keyword evidence="10" id="KW-0479">Metal-binding</keyword>
<keyword evidence="3 10" id="KW-0812">Transmembrane</keyword>
<feature type="transmembrane region" description="Helical" evidence="10">
    <location>
        <begin position="61"/>
        <end position="83"/>
    </location>
</feature>
<evidence type="ECO:0000313" key="12">
    <source>
        <dbReference type="EMBL" id="MFI5673504.1"/>
    </source>
</evidence>
<evidence type="ECO:0000256" key="5">
    <source>
        <dbReference type="ARBA" id="ARBA00023136"/>
    </source>
</evidence>
<dbReference type="InterPro" id="IPR003691">
    <property type="entry name" value="FluC"/>
</dbReference>
<reference evidence="12 13" key="1">
    <citation type="submission" date="2024-10" db="EMBL/GenBank/DDBJ databases">
        <title>The Natural Products Discovery Center: Release of the First 8490 Sequenced Strains for Exploring Actinobacteria Biosynthetic Diversity.</title>
        <authorList>
            <person name="Kalkreuter E."/>
            <person name="Kautsar S.A."/>
            <person name="Yang D."/>
            <person name="Bader C.D."/>
            <person name="Teijaro C.N."/>
            <person name="Fluegel L."/>
            <person name="Davis C.M."/>
            <person name="Simpson J.R."/>
            <person name="Lauterbach L."/>
            <person name="Steele A.D."/>
            <person name="Gui C."/>
            <person name="Meng S."/>
            <person name="Li G."/>
            <person name="Viehrig K."/>
            <person name="Ye F."/>
            <person name="Su P."/>
            <person name="Kiefer A.F."/>
            <person name="Nichols A."/>
            <person name="Cepeda A.J."/>
            <person name="Yan W."/>
            <person name="Fan B."/>
            <person name="Jiang Y."/>
            <person name="Adhikari A."/>
            <person name="Zheng C.-J."/>
            <person name="Schuster L."/>
            <person name="Cowan T.M."/>
            <person name="Smanski M.J."/>
            <person name="Chevrette M.G."/>
            <person name="De Carvalho L.P.S."/>
            <person name="Shen B."/>
        </authorList>
    </citation>
    <scope>NUCLEOTIDE SEQUENCE [LARGE SCALE GENOMIC DNA]</scope>
    <source>
        <strain evidence="12 13">NPDC051599</strain>
    </source>
</reference>
<keyword evidence="2 10" id="KW-1003">Cell membrane</keyword>
<comment type="caution">
    <text evidence="12">The sequence shown here is derived from an EMBL/GenBank/DDBJ whole genome shotgun (WGS) entry which is preliminary data.</text>
</comment>
<dbReference type="Pfam" id="PF02537">
    <property type="entry name" value="CRCB"/>
    <property type="match status" value="1"/>
</dbReference>
<comment type="function">
    <text evidence="9 10">Fluoride-specific ion channel. Important for reducing fluoride concentration in the cell, thus reducing its toxicity.</text>
</comment>
<dbReference type="Proteomes" id="UP001612415">
    <property type="component" value="Unassembled WGS sequence"/>
</dbReference>
<evidence type="ECO:0000256" key="8">
    <source>
        <dbReference type="ARBA" id="ARBA00035585"/>
    </source>
</evidence>
<gene>
    <name evidence="10 12" type="primary">crcB</name>
    <name evidence="10" type="synonym">fluC</name>
    <name evidence="12" type="ORF">ACIA8P_02380</name>
</gene>
<evidence type="ECO:0000256" key="9">
    <source>
        <dbReference type="ARBA" id="ARBA00049940"/>
    </source>
</evidence>
<feature type="transmembrane region" description="Helical" evidence="10">
    <location>
        <begin position="90"/>
        <end position="108"/>
    </location>
</feature>
<keyword evidence="4 10" id="KW-1133">Transmembrane helix</keyword>
<comment type="activity regulation">
    <text evidence="10">Na(+) is not transported, but it plays an essential structural role and its presence is essential for fluoride channel function.</text>
</comment>
<name>A0ABW7XUK8_STRCE</name>
<evidence type="ECO:0000313" key="13">
    <source>
        <dbReference type="Proteomes" id="UP001612415"/>
    </source>
</evidence>
<sequence length="153" mass="16103">MTAPDTESLPAPSRTARRPDVRGQAPVVAVVALGGALGATARYALFLGWPAHTGQFPWATFWTNVVGCAVIGVFMVVITDVWAAHHLVRPFFGTGVLGGFTTFSTYTVDIQKLVDSGHPRTGLAYLAATLLAALTAVWLAAAATRSVLKGRQP</sequence>
<feature type="transmembrane region" description="Helical" evidence="10">
    <location>
        <begin position="27"/>
        <end position="49"/>
    </location>
</feature>
<comment type="catalytic activity">
    <reaction evidence="8">
        <text>fluoride(in) = fluoride(out)</text>
        <dbReference type="Rhea" id="RHEA:76159"/>
        <dbReference type="ChEBI" id="CHEBI:17051"/>
    </reaction>
    <physiologicalReaction direction="left-to-right" evidence="8">
        <dbReference type="Rhea" id="RHEA:76160"/>
    </physiologicalReaction>
</comment>
<evidence type="ECO:0000256" key="3">
    <source>
        <dbReference type="ARBA" id="ARBA00022692"/>
    </source>
</evidence>
<dbReference type="NCBIfam" id="TIGR00494">
    <property type="entry name" value="crcB"/>
    <property type="match status" value="1"/>
</dbReference>
<evidence type="ECO:0000256" key="1">
    <source>
        <dbReference type="ARBA" id="ARBA00004651"/>
    </source>
</evidence>
<evidence type="ECO:0000256" key="2">
    <source>
        <dbReference type="ARBA" id="ARBA00022475"/>
    </source>
</evidence>
<keyword evidence="10" id="KW-0813">Transport</keyword>
<evidence type="ECO:0000256" key="4">
    <source>
        <dbReference type="ARBA" id="ARBA00022989"/>
    </source>
</evidence>
<dbReference type="HAMAP" id="MF_00454">
    <property type="entry name" value="FluC"/>
    <property type="match status" value="1"/>
</dbReference>
<keyword evidence="10" id="KW-0915">Sodium</keyword>
<keyword evidence="13" id="KW-1185">Reference proteome</keyword>
<dbReference type="EMBL" id="JBITDC010000001">
    <property type="protein sequence ID" value="MFI5673504.1"/>
    <property type="molecule type" value="Genomic_DNA"/>
</dbReference>
<keyword evidence="5 10" id="KW-0472">Membrane</keyword>
<dbReference type="PANTHER" id="PTHR28259:SF1">
    <property type="entry name" value="FLUORIDE EXPORT PROTEIN 1-RELATED"/>
    <property type="match status" value="1"/>
</dbReference>
<evidence type="ECO:0000256" key="11">
    <source>
        <dbReference type="SAM" id="MobiDB-lite"/>
    </source>
</evidence>